<dbReference type="Proteomes" id="UP001634154">
    <property type="component" value="Unassembled WGS sequence"/>
</dbReference>
<sequence length="224" mass="26455">MTTLKTLNELSMRKVYKNIFGEVISKAKAEKLDDYHLYYYEKDSDVLKEIEFLSEDEIYSINYYMSDDENEQQIVNYLKEKSDLFDIEKRESAGSFIIATNKMYSLAVDEKPLISKTVFYEDDPENFICSQILDNETLKPVPERTTKCWYDLDENGEKYAAIEFSYQEDGKLELAIDKTPNPDNDMEWEHYEYSSFKDLQNRIDADISYYKTAALLPKTAEKEY</sequence>
<evidence type="ECO:0000313" key="3">
    <source>
        <dbReference type="Proteomes" id="UP000070513"/>
    </source>
</evidence>
<comment type="caution">
    <text evidence="1">The sequence shown here is derived from an EMBL/GenBank/DDBJ whole genome shotgun (WGS) entry which is preliminary data.</text>
</comment>
<proteinExistence type="predicted"/>
<dbReference type="RefSeq" id="WP_162265931.1">
    <property type="nucleotide sequence ID" value="NZ_JBJXVJ010000002.1"/>
</dbReference>
<gene>
    <name evidence="2" type="ORF">ACKW6Q_13005</name>
    <name evidence="1" type="ORF">AU378_17045</name>
</gene>
<reference evidence="1" key="2">
    <citation type="submission" date="2015-12" db="EMBL/GenBank/DDBJ databases">
        <authorList>
            <person name="Shamseldin A."/>
            <person name="Moawad H."/>
            <person name="Abd El-Rahim W.M."/>
            <person name="Sadowsky M.J."/>
        </authorList>
    </citation>
    <scope>NUCLEOTIDE SEQUENCE</scope>
    <source>
        <strain evidence="1">KJ1R5</strain>
    </source>
</reference>
<dbReference type="AlphaFoldDB" id="A0A135W8Z7"/>
<keyword evidence="4" id="KW-1185">Reference proteome</keyword>
<protein>
    <submittedName>
        <fullName evidence="1">Uncharacterized protein</fullName>
    </submittedName>
</protein>
<dbReference type="EMBL" id="JBJXVJ010000002">
    <property type="protein sequence ID" value="MFN1217880.1"/>
    <property type="molecule type" value="Genomic_DNA"/>
</dbReference>
<reference evidence="2 4" key="4">
    <citation type="submission" date="2024-12" db="EMBL/GenBank/DDBJ databases">
        <title>Draft genome sequence of Chryseobacterium kwangjuense AG447.</title>
        <authorList>
            <person name="Cheptsov V.S."/>
            <person name="Belov A."/>
            <person name="Zavarzina A.G."/>
        </authorList>
    </citation>
    <scope>NUCLEOTIDE SEQUENCE [LARGE SCALE GENOMIC DNA]</scope>
    <source>
        <strain evidence="2 4">AG447</strain>
    </source>
</reference>
<dbReference type="EMBL" id="LPUR01000016">
    <property type="protein sequence ID" value="KXH81408.1"/>
    <property type="molecule type" value="Genomic_DNA"/>
</dbReference>
<evidence type="ECO:0000313" key="2">
    <source>
        <dbReference type="EMBL" id="MFN1217880.1"/>
    </source>
</evidence>
<evidence type="ECO:0000313" key="4">
    <source>
        <dbReference type="Proteomes" id="UP001634154"/>
    </source>
</evidence>
<organism evidence="1 3">
    <name type="scientific">Chryseobacterium kwangjuense</name>
    <dbReference type="NCBI Taxonomy" id="267125"/>
    <lineage>
        <taxon>Bacteria</taxon>
        <taxon>Pseudomonadati</taxon>
        <taxon>Bacteroidota</taxon>
        <taxon>Flavobacteriia</taxon>
        <taxon>Flavobacteriales</taxon>
        <taxon>Weeksellaceae</taxon>
        <taxon>Chryseobacterium group</taxon>
        <taxon>Chryseobacterium</taxon>
    </lineage>
</organism>
<dbReference type="Proteomes" id="UP000070513">
    <property type="component" value="Unassembled WGS sequence"/>
</dbReference>
<reference evidence="1 3" key="3">
    <citation type="journal article" date="2016" name="Genome Announc.">
        <title>Draft Genome Sequence of a Biocontrol Rhizobacterium, Chryseobacterium kwangjuense Strain KJ1R5, Isolated from Pepper (Capsicum annuum).</title>
        <authorList>
            <person name="Jeong J.J."/>
            <person name="Park H."/>
            <person name="Park B.H."/>
            <person name="Mannaa M."/>
            <person name="Sang M.K."/>
            <person name="Choi I.G."/>
            <person name="Kim K.D."/>
        </authorList>
    </citation>
    <scope>NUCLEOTIDE SEQUENCE [LARGE SCALE GENOMIC DNA]</scope>
    <source>
        <strain evidence="1 3">KJ1R5</strain>
    </source>
</reference>
<evidence type="ECO:0000313" key="1">
    <source>
        <dbReference type="EMBL" id="KXH81408.1"/>
    </source>
</evidence>
<name>A0A135W8Z7_9FLAO</name>
<accession>A0A135W8Z7</accession>
<reference evidence="3" key="1">
    <citation type="submission" date="2015-12" db="EMBL/GenBank/DDBJ databases">
        <title>Genome sequence of a biocontrol rhizobacterium Chryseobacterium kwangjuense strain KJ1R5 isolated from pepper (Capsicum annuum L.).</title>
        <authorList>
            <person name="Jeong J.-J."/>
            <person name="Park H."/>
            <person name="Mannaa M."/>
            <person name="Sang M.K."/>
            <person name="Choi I.-G."/>
            <person name="Kim K.D."/>
        </authorList>
    </citation>
    <scope>NUCLEOTIDE SEQUENCE [LARGE SCALE GENOMIC DNA]</scope>
    <source>
        <strain evidence="3">KJ1R5</strain>
    </source>
</reference>